<reference evidence="1 6" key="3">
    <citation type="submission" date="2019-09" db="EMBL/GenBank/DDBJ databases">
        <title>Whole genome sequence of Vibrio fortis.</title>
        <authorList>
            <person name="Das S.K."/>
        </authorList>
    </citation>
    <scope>NUCLEOTIDE SEQUENCE [LARGE SCALE GENOMIC DNA]</scope>
    <source>
        <strain evidence="1 6">AN60</strain>
    </source>
</reference>
<dbReference type="RefSeq" id="WP_032553375.1">
    <property type="nucleotide sequence ID" value="NZ_BTGL01000023.1"/>
</dbReference>
<accession>A0A066UR08</accession>
<evidence type="ECO:0000313" key="4">
    <source>
        <dbReference type="Proteomes" id="UP000027219"/>
    </source>
</evidence>
<dbReference type="Proteomes" id="UP000326687">
    <property type="component" value="Unassembled WGS sequence"/>
</dbReference>
<dbReference type="AlphaFoldDB" id="A0A066UR08"/>
<dbReference type="Pfam" id="PF10678">
    <property type="entry name" value="DUF2492"/>
    <property type="match status" value="1"/>
</dbReference>
<dbReference type="InterPro" id="IPR019620">
    <property type="entry name" value="Metal-bd_prot_put"/>
</dbReference>
<gene>
    <name evidence="1" type="ORF">F2P58_24515</name>
    <name evidence="2" type="ORF">F2Z80_22990</name>
    <name evidence="3" type="ORF">VFDL14_08345</name>
</gene>
<protein>
    <submittedName>
        <fullName evidence="1">DUF2492 family protein</fullName>
    </submittedName>
</protein>
<reference evidence="3 4" key="1">
    <citation type="submission" date="2014-02" db="EMBL/GenBank/DDBJ databases">
        <title>Vibrio fortis Dalian14 Genome Sequencing.</title>
        <authorList>
            <person name="Wang Y."/>
            <person name="Song L."/>
            <person name="Liu G."/>
            <person name="Ding J."/>
        </authorList>
    </citation>
    <scope>NUCLEOTIDE SEQUENCE [LARGE SCALE GENOMIC DNA]</scope>
    <source>
        <strain evidence="3 4">Dalian14</strain>
    </source>
</reference>
<name>A0A066UR08_9VIBR</name>
<sequence length="78" mass="8873">MTTEIHAHNVLNLLNEQALTREELAEKLAQEYGSEARFHTCKLSGLDLDALLTFFVKMEKVVLEGDKLRTNMARVCSH</sequence>
<dbReference type="EMBL" id="JFFR01000032">
    <property type="protein sequence ID" value="KDN26574.1"/>
    <property type="molecule type" value="Genomic_DNA"/>
</dbReference>
<dbReference type="OrthoDB" id="285410at2"/>
<evidence type="ECO:0000313" key="6">
    <source>
        <dbReference type="Proteomes" id="UP000326789"/>
    </source>
</evidence>
<proteinExistence type="predicted"/>
<comment type="caution">
    <text evidence="3">The sequence shown here is derived from an EMBL/GenBank/DDBJ whole genome shotgun (WGS) entry which is preliminary data.</text>
</comment>
<dbReference type="EMBL" id="VXDD01000004">
    <property type="protein sequence ID" value="KAB0300409.1"/>
    <property type="molecule type" value="Genomic_DNA"/>
</dbReference>
<dbReference type="NCBIfam" id="TIGR03853">
    <property type="entry name" value="matur_matur"/>
    <property type="match status" value="1"/>
</dbReference>
<evidence type="ECO:0000313" key="3">
    <source>
        <dbReference type="EMBL" id="KDN26574.1"/>
    </source>
</evidence>
<evidence type="ECO:0000313" key="1">
    <source>
        <dbReference type="EMBL" id="KAB0285103.1"/>
    </source>
</evidence>
<reference evidence="2 5" key="2">
    <citation type="submission" date="2019-09" db="EMBL/GenBank/DDBJ databases">
        <title>Vibrio Fortis S7-72.</title>
        <authorList>
            <person name="Das S.K."/>
        </authorList>
    </citation>
    <scope>NUCLEOTIDE SEQUENCE [LARGE SCALE GENOMIC DNA]</scope>
    <source>
        <strain evidence="2 5">S7-72</strain>
    </source>
</reference>
<evidence type="ECO:0000313" key="2">
    <source>
        <dbReference type="EMBL" id="KAB0300409.1"/>
    </source>
</evidence>
<dbReference type="EMBL" id="VWSE01000011">
    <property type="protein sequence ID" value="KAB0285103.1"/>
    <property type="molecule type" value="Genomic_DNA"/>
</dbReference>
<keyword evidence="4" id="KW-1185">Reference proteome</keyword>
<organism evidence="3 4">
    <name type="scientific">Vibrio fortis</name>
    <dbReference type="NCBI Taxonomy" id="212667"/>
    <lineage>
        <taxon>Bacteria</taxon>
        <taxon>Pseudomonadati</taxon>
        <taxon>Pseudomonadota</taxon>
        <taxon>Gammaproteobacteria</taxon>
        <taxon>Vibrionales</taxon>
        <taxon>Vibrionaceae</taxon>
        <taxon>Vibrio</taxon>
    </lineage>
</organism>
<dbReference type="Proteomes" id="UP000326789">
    <property type="component" value="Unassembled WGS sequence"/>
</dbReference>
<dbReference type="Proteomes" id="UP000027219">
    <property type="component" value="Unassembled WGS sequence"/>
</dbReference>
<dbReference type="STRING" id="212667.VFDL14_08345"/>
<evidence type="ECO:0000313" key="5">
    <source>
        <dbReference type="Proteomes" id="UP000326687"/>
    </source>
</evidence>